<dbReference type="KEGG" id="hae:halTADL_0316"/>
<dbReference type="AlphaFoldDB" id="A0A1H6UB17"/>
<dbReference type="Proteomes" id="UP000198888">
    <property type="component" value="Unassembled WGS sequence"/>
</dbReference>
<dbReference type="Pfam" id="PF14344">
    <property type="entry name" value="DUF4397"/>
    <property type="match status" value="1"/>
</dbReference>
<feature type="domain" description="DUF4397" evidence="1">
    <location>
        <begin position="51"/>
        <end position="166"/>
    </location>
</feature>
<evidence type="ECO:0000313" key="3">
    <source>
        <dbReference type="Proteomes" id="UP000198888"/>
    </source>
</evidence>
<dbReference type="RefSeq" id="WP_089672264.1">
    <property type="nucleotide sequence ID" value="NZ_CP024845.1"/>
</dbReference>
<organism evidence="2 3">
    <name type="scientific">Halohasta litchfieldiae</name>
    <dbReference type="NCBI Taxonomy" id="1073996"/>
    <lineage>
        <taxon>Archaea</taxon>
        <taxon>Methanobacteriati</taxon>
        <taxon>Methanobacteriota</taxon>
        <taxon>Stenosarchaea group</taxon>
        <taxon>Halobacteria</taxon>
        <taxon>Halobacteriales</taxon>
        <taxon>Haloferacaceae</taxon>
        <taxon>Halohasta</taxon>
    </lineage>
</organism>
<dbReference type="GeneID" id="35001142"/>
<evidence type="ECO:0000259" key="1">
    <source>
        <dbReference type="Pfam" id="PF14344"/>
    </source>
</evidence>
<protein>
    <recommendedName>
        <fullName evidence="1">DUF4397 domain-containing protein</fullName>
    </recommendedName>
</protein>
<accession>A0A2H4PYE4</accession>
<name>A0A1H6UB17_9EURY</name>
<reference evidence="2 3" key="1">
    <citation type="submission" date="2016-10" db="EMBL/GenBank/DDBJ databases">
        <authorList>
            <person name="de Groot N.N."/>
        </authorList>
    </citation>
    <scope>NUCLEOTIDE SEQUENCE [LARGE SCALE GENOMIC DNA]</scope>
    <source>
        <strain evidence="2 3">DSM 22187</strain>
    </source>
</reference>
<evidence type="ECO:0000313" key="2">
    <source>
        <dbReference type="EMBL" id="SEI85042.1"/>
    </source>
</evidence>
<dbReference type="OrthoDB" id="187327at2157"/>
<keyword evidence="3" id="KW-1185">Reference proteome</keyword>
<proteinExistence type="predicted"/>
<gene>
    <name evidence="2" type="ORF">SAMN05444271_10992</name>
</gene>
<sequence length="277" mass="29120">MPRSQRRAVLRAVGSVAVLGNLTGYTQQNGTETAAQDDQPPAASDESAVYRVVHAAPAAPDIDVYVDDSSSVTDMNFGDVSPYFTVEPGEYRMEVTEENDREQQLAAEEITATAGSVTTVVVYTETTGTNSTVAVDRLEDDLSQPADGTARVRLFHASPDAPPIKLRVTESLGPNTNGSPRSEALGFGEAASIELSSGRQTLGVFPADQQQPPNGTAESGGALAERDLLLQNGGVYSLFAVGNLNPTTGVAEEDDEEFELVAVQDAVDGTRSKGGIQ</sequence>
<dbReference type="EMBL" id="FNYR01000009">
    <property type="protein sequence ID" value="SEI85042.1"/>
    <property type="molecule type" value="Genomic_DNA"/>
</dbReference>
<accession>A0A1H6UB17</accession>
<dbReference type="InterPro" id="IPR025510">
    <property type="entry name" value="DUF4397"/>
</dbReference>